<proteinExistence type="inferred from homology"/>
<comment type="cofactor">
    <cofactor evidence="1">
        <name>Zn(2+)</name>
        <dbReference type="ChEBI" id="CHEBI:29105"/>
    </cofactor>
    <text evidence="1">Binds 1 zinc ion.</text>
</comment>
<comment type="similarity">
    <text evidence="1">Belongs to the DNA gyrase inhibitor YacG family.</text>
</comment>
<dbReference type="GeneID" id="93684977"/>
<name>A0A0L1KFS1_9SPHN</name>
<dbReference type="HAMAP" id="MF_00649">
    <property type="entry name" value="DNA_gyrase_inhibitor_YacG"/>
    <property type="match status" value="1"/>
</dbReference>
<keyword evidence="1" id="KW-0862">Zinc</keyword>
<dbReference type="Proteomes" id="UP000037446">
    <property type="component" value="Unassembled WGS sequence"/>
</dbReference>
<sequence length="62" mass="6906">MTTKPRPCPICKKPRSEEHTPFCSARCRDRDLSQWFGDGYSVPGRPALPEEIAVAVTQGSED</sequence>
<protein>
    <recommendedName>
        <fullName evidence="1">DNA gyrase inhibitor YacG</fullName>
    </recommendedName>
</protein>
<dbReference type="GO" id="GO:0008270">
    <property type="term" value="F:zinc ion binding"/>
    <property type="evidence" value="ECO:0007669"/>
    <property type="project" value="UniProtKB-UniRule"/>
</dbReference>
<reference evidence="2" key="1">
    <citation type="submission" date="2015-02" db="EMBL/GenBank/DDBJ databases">
        <authorList>
            <person name="Chooi Y.-H."/>
        </authorList>
    </citation>
    <scope>NUCLEOTIDE SEQUENCE [LARGE SCALE GENOMIC DNA]</scope>
    <source>
        <strain evidence="2">LAMA 915</strain>
    </source>
</reference>
<gene>
    <name evidence="1" type="primary">yacG</name>
    <name evidence="2" type="ORF">J121_1088</name>
</gene>
<feature type="binding site" evidence="1">
    <location>
        <position position="8"/>
    </location>
    <ligand>
        <name>Zn(2+)</name>
        <dbReference type="ChEBI" id="CHEBI:29105"/>
    </ligand>
</feature>
<evidence type="ECO:0000256" key="1">
    <source>
        <dbReference type="HAMAP-Rule" id="MF_00649"/>
    </source>
</evidence>
<comment type="caution">
    <text evidence="2">The sequence shown here is derived from an EMBL/GenBank/DDBJ whole genome shotgun (WGS) entry which is preliminary data.</text>
</comment>
<accession>A0A0L1KFS1</accession>
<dbReference type="EMBL" id="JYNE01000021">
    <property type="protein sequence ID" value="KNH02682.1"/>
    <property type="molecule type" value="Genomic_DNA"/>
</dbReference>
<comment type="subunit">
    <text evidence="1">Interacts with GyrB.</text>
</comment>
<keyword evidence="1" id="KW-0479">Metal-binding</keyword>
<dbReference type="Pfam" id="PF03884">
    <property type="entry name" value="YacG"/>
    <property type="match status" value="1"/>
</dbReference>
<comment type="function">
    <text evidence="1">Inhibits all the catalytic activities of DNA gyrase by preventing its interaction with DNA. Acts by binding directly to the C-terminal domain of GyrB, which probably disrupts DNA binding by the gyrase.</text>
</comment>
<feature type="binding site" evidence="1">
    <location>
        <position position="27"/>
    </location>
    <ligand>
        <name>Zn(2+)</name>
        <dbReference type="ChEBI" id="CHEBI:29105"/>
    </ligand>
</feature>
<dbReference type="SUPFAM" id="SSF57716">
    <property type="entry name" value="Glucocorticoid receptor-like (DNA-binding domain)"/>
    <property type="match status" value="1"/>
</dbReference>
<dbReference type="GO" id="GO:0008657">
    <property type="term" value="F:DNA topoisomerase type II (double strand cut, ATP-hydrolyzing) inhibitor activity"/>
    <property type="evidence" value="ECO:0007669"/>
    <property type="project" value="UniProtKB-UniRule"/>
</dbReference>
<dbReference type="PATRIC" id="fig|1306953.7.peg.1118"/>
<feature type="binding site" evidence="1">
    <location>
        <position position="11"/>
    </location>
    <ligand>
        <name>Zn(2+)</name>
        <dbReference type="ChEBI" id="CHEBI:29105"/>
    </ligand>
</feature>
<evidence type="ECO:0000313" key="3">
    <source>
        <dbReference type="Proteomes" id="UP000037446"/>
    </source>
</evidence>
<evidence type="ECO:0000313" key="2">
    <source>
        <dbReference type="EMBL" id="KNH02682.1"/>
    </source>
</evidence>
<dbReference type="Gene3D" id="3.30.50.10">
    <property type="entry name" value="Erythroid Transcription Factor GATA-1, subunit A"/>
    <property type="match status" value="1"/>
</dbReference>
<dbReference type="GO" id="GO:0006355">
    <property type="term" value="P:regulation of DNA-templated transcription"/>
    <property type="evidence" value="ECO:0007669"/>
    <property type="project" value="InterPro"/>
</dbReference>
<dbReference type="STRING" id="1306953.J121_1088"/>
<organism evidence="2 3">
    <name type="scientific">Qipengyuania citrea LAMA 915</name>
    <dbReference type="NCBI Taxonomy" id="1306953"/>
    <lineage>
        <taxon>Bacteria</taxon>
        <taxon>Pseudomonadati</taxon>
        <taxon>Pseudomonadota</taxon>
        <taxon>Alphaproteobacteria</taxon>
        <taxon>Sphingomonadales</taxon>
        <taxon>Erythrobacteraceae</taxon>
        <taxon>Qipengyuania</taxon>
    </lineage>
</organism>
<dbReference type="RefSeq" id="WP_050599790.1">
    <property type="nucleotide sequence ID" value="NZ_JYNE01000021.1"/>
</dbReference>
<dbReference type="InterPro" id="IPR005584">
    <property type="entry name" value="DNA_gyrase_inhibitor_YacG"/>
</dbReference>
<feature type="binding site" evidence="1">
    <location>
        <position position="23"/>
    </location>
    <ligand>
        <name>Zn(2+)</name>
        <dbReference type="ChEBI" id="CHEBI:29105"/>
    </ligand>
</feature>
<dbReference type="AlphaFoldDB" id="A0A0L1KFS1"/>
<dbReference type="InterPro" id="IPR013088">
    <property type="entry name" value="Znf_NHR/GATA"/>
</dbReference>